<sequence>MHNPLQLLFKEALDELLLQGHAYFIRQSYPRGKTGASCKEAFLLTPYLDPDAAQQHLDAIRQDPRKLLYNAQEPLQREKLYKAAAQPAGYRVYLNRLKDREWKPPAHLVAGIKQYIARAGWRPGRGKPINAELSLHFGELIIRLQNGDREIQISLNDLEKI</sequence>
<evidence type="ECO:0000313" key="1">
    <source>
        <dbReference type="EMBL" id="TWI92044.1"/>
    </source>
</evidence>
<reference evidence="1 2" key="1">
    <citation type="journal article" date="2013" name="Stand. Genomic Sci.">
        <title>Genomic Encyclopedia of Type Strains, Phase I: The one thousand microbial genomes (KMG-I) project.</title>
        <authorList>
            <person name="Kyrpides N.C."/>
            <person name="Woyke T."/>
            <person name="Eisen J.A."/>
            <person name="Garrity G."/>
            <person name="Lilburn T.G."/>
            <person name="Beck B.J."/>
            <person name="Whitman W.B."/>
            <person name="Hugenholtz P."/>
            <person name="Klenk H.P."/>
        </authorList>
    </citation>
    <scope>NUCLEOTIDE SEQUENCE [LARGE SCALE GENOMIC DNA]</scope>
    <source>
        <strain evidence="1 2">DSM 13484</strain>
    </source>
</reference>
<dbReference type="Proteomes" id="UP000316778">
    <property type="component" value="Unassembled WGS sequence"/>
</dbReference>
<organism evidence="1 2">
    <name type="scientific">Chitinophaga japonensis</name>
    <name type="common">Flexibacter japonensis</name>
    <dbReference type="NCBI Taxonomy" id="104662"/>
    <lineage>
        <taxon>Bacteria</taxon>
        <taxon>Pseudomonadati</taxon>
        <taxon>Bacteroidota</taxon>
        <taxon>Chitinophagia</taxon>
        <taxon>Chitinophagales</taxon>
        <taxon>Chitinophagaceae</taxon>
        <taxon>Chitinophaga</taxon>
    </lineage>
</organism>
<proteinExistence type="predicted"/>
<dbReference type="RefSeq" id="WP_145711255.1">
    <property type="nucleotide sequence ID" value="NZ_BAAAFY010000001.1"/>
</dbReference>
<evidence type="ECO:0000313" key="2">
    <source>
        <dbReference type="Proteomes" id="UP000316778"/>
    </source>
</evidence>
<comment type="caution">
    <text evidence="1">The sequence shown here is derived from an EMBL/GenBank/DDBJ whole genome shotgun (WGS) entry which is preliminary data.</text>
</comment>
<keyword evidence="2" id="KW-1185">Reference proteome</keyword>
<dbReference type="AlphaFoldDB" id="A0A562TFK0"/>
<name>A0A562TFK0_CHIJA</name>
<dbReference type="OrthoDB" id="678195at2"/>
<accession>A0A562TFK0</accession>
<dbReference type="EMBL" id="VLLG01000002">
    <property type="protein sequence ID" value="TWI92044.1"/>
    <property type="molecule type" value="Genomic_DNA"/>
</dbReference>
<gene>
    <name evidence="1" type="ORF">LX66_1426</name>
</gene>
<protein>
    <submittedName>
        <fullName evidence="1">Uncharacterized protein</fullName>
    </submittedName>
</protein>